<evidence type="ECO:0000313" key="1">
    <source>
        <dbReference type="EMBL" id="CAJ0559436.1"/>
    </source>
</evidence>
<feature type="non-terminal residue" evidence="1">
    <location>
        <position position="312"/>
    </location>
</feature>
<dbReference type="GO" id="GO:0008361">
    <property type="term" value="P:regulation of cell size"/>
    <property type="evidence" value="ECO:0007669"/>
    <property type="project" value="TreeGrafter"/>
</dbReference>
<dbReference type="InterPro" id="IPR051978">
    <property type="entry name" value="Rho-GAP_domain"/>
</dbReference>
<sequence length="312" mass="34278">MYLNGAPAYEALSPSRAEAVYGRFQNELIRSAEAEFTECLLENIELRADSQQIRGPVFTPTESELALVRTVLQEDPRYRQLSRLWELRDSLVASFCAFLAHPQPSHCFSRSRCLDAVGHDGLLTKFMGFEPSSIPVVTLNVRGAPQHVAQFVTDVACLLKGDPYQSAVGLARIHCYSTSHGDTPQNFPIHVQLIDSSIREEDLDPASDPYPPILVAVADPHADASVVPMMVELEERRLKVDLRVGSVHGWLAARHAYATHGHALVYSTSPILLIAVQDGSTESELEQELEAEGREVAASVGALFVATPDDFC</sequence>
<keyword evidence="2" id="KW-1185">Reference proteome</keyword>
<dbReference type="EMBL" id="CATQJA010000347">
    <property type="protein sequence ID" value="CAJ0559436.1"/>
    <property type="molecule type" value="Genomic_DNA"/>
</dbReference>
<evidence type="ECO:0000313" key="2">
    <source>
        <dbReference type="Proteomes" id="UP001177023"/>
    </source>
</evidence>
<dbReference type="Proteomes" id="UP001177023">
    <property type="component" value="Unassembled WGS sequence"/>
</dbReference>
<organism evidence="1 2">
    <name type="scientific">Mesorhabditis spiculigera</name>
    <dbReference type="NCBI Taxonomy" id="96644"/>
    <lineage>
        <taxon>Eukaryota</taxon>
        <taxon>Metazoa</taxon>
        <taxon>Ecdysozoa</taxon>
        <taxon>Nematoda</taxon>
        <taxon>Chromadorea</taxon>
        <taxon>Rhabditida</taxon>
        <taxon>Rhabditina</taxon>
        <taxon>Rhabditomorpha</taxon>
        <taxon>Rhabditoidea</taxon>
        <taxon>Rhabditidae</taxon>
        <taxon>Mesorhabditinae</taxon>
        <taxon>Mesorhabditis</taxon>
    </lineage>
</organism>
<protein>
    <submittedName>
        <fullName evidence="1">Uncharacterized protein</fullName>
    </submittedName>
</protein>
<dbReference type="GO" id="GO:0005829">
    <property type="term" value="C:cytosol"/>
    <property type="evidence" value="ECO:0007669"/>
    <property type="project" value="TreeGrafter"/>
</dbReference>
<dbReference type="PANTHER" id="PTHR46005:SF4">
    <property type="entry name" value="RHO GTPASE-ACTIVATING PROTEIN 190"/>
    <property type="match status" value="1"/>
</dbReference>
<reference evidence="1" key="1">
    <citation type="submission" date="2023-06" db="EMBL/GenBank/DDBJ databases">
        <authorList>
            <person name="Delattre M."/>
        </authorList>
    </citation>
    <scope>NUCLEOTIDE SEQUENCE</scope>
    <source>
        <strain evidence="1">AF72</strain>
    </source>
</reference>
<gene>
    <name evidence="1" type="ORF">MSPICULIGERA_LOCUS1267</name>
</gene>
<name>A0AA36C552_9BILA</name>
<accession>A0AA36C552</accession>
<dbReference type="GO" id="GO:0007266">
    <property type="term" value="P:Rho protein signal transduction"/>
    <property type="evidence" value="ECO:0007669"/>
    <property type="project" value="TreeGrafter"/>
</dbReference>
<dbReference type="PANTHER" id="PTHR46005">
    <property type="entry name" value="RHO GTPASE-ACTIVATING PROTEIN 190"/>
    <property type="match status" value="1"/>
</dbReference>
<dbReference type="AlphaFoldDB" id="A0AA36C552"/>
<proteinExistence type="predicted"/>
<dbReference type="GO" id="GO:0050770">
    <property type="term" value="P:regulation of axonogenesis"/>
    <property type="evidence" value="ECO:0007669"/>
    <property type="project" value="TreeGrafter"/>
</dbReference>
<comment type="caution">
    <text evidence="1">The sequence shown here is derived from an EMBL/GenBank/DDBJ whole genome shotgun (WGS) entry which is preliminary data.</text>
</comment>
<dbReference type="GO" id="GO:0005096">
    <property type="term" value="F:GTPase activator activity"/>
    <property type="evidence" value="ECO:0007669"/>
    <property type="project" value="TreeGrafter"/>
</dbReference>